<dbReference type="Pfam" id="PF00583">
    <property type="entry name" value="Acetyltransf_1"/>
    <property type="match status" value="1"/>
</dbReference>
<gene>
    <name evidence="2" type="ORF">SAMN05421835_108200</name>
</gene>
<organism evidence="2 3">
    <name type="scientific">Amycolatopsis sacchari</name>
    <dbReference type="NCBI Taxonomy" id="115433"/>
    <lineage>
        <taxon>Bacteria</taxon>
        <taxon>Bacillati</taxon>
        <taxon>Actinomycetota</taxon>
        <taxon>Actinomycetes</taxon>
        <taxon>Pseudonocardiales</taxon>
        <taxon>Pseudonocardiaceae</taxon>
        <taxon>Amycolatopsis</taxon>
    </lineage>
</organism>
<dbReference type="STRING" id="115433.SAMN05421835_108200"/>
<dbReference type="AlphaFoldDB" id="A0A1I3U1Y0"/>
<evidence type="ECO:0000313" key="3">
    <source>
        <dbReference type="Proteomes" id="UP000199025"/>
    </source>
</evidence>
<reference evidence="2 3" key="1">
    <citation type="submission" date="2016-10" db="EMBL/GenBank/DDBJ databases">
        <authorList>
            <person name="de Groot N.N."/>
        </authorList>
    </citation>
    <scope>NUCLEOTIDE SEQUENCE [LARGE SCALE GENOMIC DNA]</scope>
    <source>
        <strain evidence="2 3">DSM 44468</strain>
    </source>
</reference>
<dbReference type="CDD" id="cd04301">
    <property type="entry name" value="NAT_SF"/>
    <property type="match status" value="1"/>
</dbReference>
<keyword evidence="3" id="KW-1185">Reference proteome</keyword>
<dbReference type="EMBL" id="FORP01000008">
    <property type="protein sequence ID" value="SFJ76942.1"/>
    <property type="molecule type" value="Genomic_DNA"/>
</dbReference>
<dbReference type="InterPro" id="IPR000182">
    <property type="entry name" value="GNAT_dom"/>
</dbReference>
<feature type="domain" description="N-acetyltransferase" evidence="1">
    <location>
        <begin position="101"/>
        <end position="153"/>
    </location>
</feature>
<evidence type="ECO:0000313" key="2">
    <source>
        <dbReference type="EMBL" id="SFJ76942.1"/>
    </source>
</evidence>
<dbReference type="SUPFAM" id="SSF55729">
    <property type="entry name" value="Acyl-CoA N-acyltransferases (Nat)"/>
    <property type="match status" value="1"/>
</dbReference>
<proteinExistence type="predicted"/>
<accession>A0A1I3U1Y0</accession>
<dbReference type="InterPro" id="IPR016181">
    <property type="entry name" value="Acyl_CoA_acyltransferase"/>
</dbReference>
<dbReference type="Proteomes" id="UP000199025">
    <property type="component" value="Unassembled WGS sequence"/>
</dbReference>
<evidence type="ECO:0000259" key="1">
    <source>
        <dbReference type="Pfam" id="PF00583"/>
    </source>
</evidence>
<name>A0A1I3U1Y0_9PSEU</name>
<protein>
    <recommendedName>
        <fullName evidence="1">N-acetyltransferase domain-containing protein</fullName>
    </recommendedName>
</protein>
<dbReference type="GO" id="GO:0016747">
    <property type="term" value="F:acyltransferase activity, transferring groups other than amino-acyl groups"/>
    <property type="evidence" value="ECO:0007669"/>
    <property type="project" value="InterPro"/>
</dbReference>
<sequence length="195" mass="21070">MARSGSQKEFGSIVPVRPRMDDDGRCPWGHDLAIGGCTSSYSHLYDLPVTYCAACRTARRRGAWAELDPAEQTTNQTAPQQGLALIAVPPSRRAGIGRIEVRLDRERLGYVGLALCSVERRAVIEEVEVGEPYRRHGFGRLLIAAAVARAPLYHWSTAAVPDGPARAFLAAVAPPAAIGEPFRCSHMRLAAGEPV</sequence>